<accession>G2Y4P8</accession>
<protein>
    <submittedName>
        <fullName evidence="1">Uncharacterized protein</fullName>
    </submittedName>
</protein>
<proteinExistence type="predicted"/>
<dbReference type="AlphaFoldDB" id="G2Y4P8"/>
<reference evidence="2" key="1">
    <citation type="journal article" date="2011" name="PLoS Genet.">
        <title>Genomic analysis of the necrotrophic fungal pathogens Sclerotinia sclerotiorum and Botrytis cinerea.</title>
        <authorList>
            <person name="Amselem J."/>
            <person name="Cuomo C.A."/>
            <person name="van Kan J.A."/>
            <person name="Viaud M."/>
            <person name="Benito E.P."/>
            <person name="Couloux A."/>
            <person name="Coutinho P.M."/>
            <person name="de Vries R.P."/>
            <person name="Dyer P.S."/>
            <person name="Fillinger S."/>
            <person name="Fournier E."/>
            <person name="Gout L."/>
            <person name="Hahn M."/>
            <person name="Kohn L."/>
            <person name="Lapalu N."/>
            <person name="Plummer K.M."/>
            <person name="Pradier J.M."/>
            <person name="Quevillon E."/>
            <person name="Sharon A."/>
            <person name="Simon A."/>
            <person name="ten Have A."/>
            <person name="Tudzynski B."/>
            <person name="Tudzynski P."/>
            <person name="Wincker P."/>
            <person name="Andrew M."/>
            <person name="Anthouard V."/>
            <person name="Beever R.E."/>
            <person name="Beffa R."/>
            <person name="Benoit I."/>
            <person name="Bouzid O."/>
            <person name="Brault B."/>
            <person name="Chen Z."/>
            <person name="Choquer M."/>
            <person name="Collemare J."/>
            <person name="Cotton P."/>
            <person name="Danchin E.G."/>
            <person name="Da Silva C."/>
            <person name="Gautier A."/>
            <person name="Giraud C."/>
            <person name="Giraud T."/>
            <person name="Gonzalez C."/>
            <person name="Grossetete S."/>
            <person name="Guldener U."/>
            <person name="Henrissat B."/>
            <person name="Howlett B.J."/>
            <person name="Kodira C."/>
            <person name="Kretschmer M."/>
            <person name="Lappartient A."/>
            <person name="Leroch M."/>
            <person name="Levis C."/>
            <person name="Mauceli E."/>
            <person name="Neuveglise C."/>
            <person name="Oeser B."/>
            <person name="Pearson M."/>
            <person name="Poulain J."/>
            <person name="Poussereau N."/>
            <person name="Quesneville H."/>
            <person name="Rascle C."/>
            <person name="Schumacher J."/>
            <person name="Segurens B."/>
            <person name="Sexton A."/>
            <person name="Silva E."/>
            <person name="Sirven C."/>
            <person name="Soanes D.M."/>
            <person name="Talbot N.J."/>
            <person name="Templeton M."/>
            <person name="Yandava C."/>
            <person name="Yarden O."/>
            <person name="Zeng Q."/>
            <person name="Rollins J.A."/>
            <person name="Lebrun M.H."/>
            <person name="Dickman M."/>
        </authorList>
    </citation>
    <scope>NUCLEOTIDE SEQUENCE [LARGE SCALE GENOMIC DNA]</scope>
    <source>
        <strain evidence="2">T4</strain>
    </source>
</reference>
<dbReference type="HOGENOM" id="CLU_3319951_0_0_1"/>
<evidence type="ECO:0000313" key="1">
    <source>
        <dbReference type="EMBL" id="CCD47638.1"/>
    </source>
</evidence>
<organism evidence="1 2">
    <name type="scientific">Botryotinia fuckeliana (strain T4)</name>
    <name type="common">Noble rot fungus</name>
    <name type="synonym">Botrytis cinerea</name>
    <dbReference type="NCBI Taxonomy" id="999810"/>
    <lineage>
        <taxon>Eukaryota</taxon>
        <taxon>Fungi</taxon>
        <taxon>Dikarya</taxon>
        <taxon>Ascomycota</taxon>
        <taxon>Pezizomycotina</taxon>
        <taxon>Leotiomycetes</taxon>
        <taxon>Helotiales</taxon>
        <taxon>Sclerotiniaceae</taxon>
        <taxon>Botrytis</taxon>
    </lineage>
</organism>
<dbReference type="Proteomes" id="UP000008177">
    <property type="component" value="Unplaced contigs"/>
</dbReference>
<evidence type="ECO:0000313" key="2">
    <source>
        <dbReference type="Proteomes" id="UP000008177"/>
    </source>
</evidence>
<dbReference type="InParanoid" id="G2Y4P8"/>
<name>G2Y4P8_BOTF4</name>
<dbReference type="EMBL" id="FQ790287">
    <property type="protein sequence ID" value="CCD47638.1"/>
    <property type="molecule type" value="Genomic_DNA"/>
</dbReference>
<sequence length="39" mass="4319">MATPSPTLKPKVLVLYPLAICMHDHFILKVYLKKPPSGA</sequence>
<gene>
    <name evidence="1" type="ORF">BofuT4_uP036180.1</name>
</gene>